<dbReference type="InterPro" id="IPR008906">
    <property type="entry name" value="HATC_C_dom"/>
</dbReference>
<name>E2A289_CAMFO</name>
<dbReference type="AlphaFoldDB" id="E2A289"/>
<dbReference type="InParanoid" id="E2A289"/>
<organism evidence="3">
    <name type="scientific">Camponotus floridanus</name>
    <name type="common">Florida carpenter ant</name>
    <dbReference type="NCBI Taxonomy" id="104421"/>
    <lineage>
        <taxon>Eukaryota</taxon>
        <taxon>Metazoa</taxon>
        <taxon>Ecdysozoa</taxon>
        <taxon>Arthropoda</taxon>
        <taxon>Hexapoda</taxon>
        <taxon>Insecta</taxon>
        <taxon>Pterygota</taxon>
        <taxon>Neoptera</taxon>
        <taxon>Endopterygota</taxon>
        <taxon>Hymenoptera</taxon>
        <taxon>Apocrita</taxon>
        <taxon>Aculeata</taxon>
        <taxon>Formicoidea</taxon>
        <taxon>Formicidae</taxon>
        <taxon>Formicinae</taxon>
        <taxon>Camponotus</taxon>
    </lineage>
</organism>
<feature type="non-terminal residue" evidence="2">
    <location>
        <position position="1"/>
    </location>
</feature>
<feature type="domain" description="HAT C-terminal dimerisation" evidence="1">
    <location>
        <begin position="16"/>
        <end position="75"/>
    </location>
</feature>
<dbReference type="Proteomes" id="UP000000311">
    <property type="component" value="Unassembled WGS sequence"/>
</dbReference>
<dbReference type="PANTHER" id="PTHR45749">
    <property type="match status" value="1"/>
</dbReference>
<sequence>SIFSLFYNRLLENHNFRAIFPNVEIILRMYLVLMVSNCSGERSFSKMKFIKYRLRSIMIQNCLSNLSLLSIESDLLRELDFTEIIDDFSLKKA</sequence>
<keyword evidence="3" id="KW-1185">Reference proteome</keyword>
<feature type="non-terminal residue" evidence="2">
    <location>
        <position position="93"/>
    </location>
</feature>
<gene>
    <name evidence="2" type="ORF">EAG_09253</name>
</gene>
<dbReference type="STRING" id="104421.E2A289"/>
<protein>
    <recommendedName>
        <fullName evidence="1">HAT C-terminal dimerisation domain-containing protein</fullName>
    </recommendedName>
</protein>
<evidence type="ECO:0000259" key="1">
    <source>
        <dbReference type="Pfam" id="PF05699"/>
    </source>
</evidence>
<evidence type="ECO:0000313" key="3">
    <source>
        <dbReference type="Proteomes" id="UP000000311"/>
    </source>
</evidence>
<proteinExistence type="predicted"/>
<dbReference type="EMBL" id="GL435954">
    <property type="protein sequence ID" value="EFN72446.1"/>
    <property type="molecule type" value="Genomic_DNA"/>
</dbReference>
<dbReference type="GO" id="GO:0046983">
    <property type="term" value="F:protein dimerization activity"/>
    <property type="evidence" value="ECO:0007669"/>
    <property type="project" value="InterPro"/>
</dbReference>
<dbReference type="PANTHER" id="PTHR45749:SF23">
    <property type="entry name" value="ZINC FINGER MYM-TYPE PROTEIN 1-LIKE"/>
    <property type="match status" value="1"/>
</dbReference>
<reference evidence="2 3" key="1">
    <citation type="journal article" date="2010" name="Science">
        <title>Genomic comparison of the ants Camponotus floridanus and Harpegnathos saltator.</title>
        <authorList>
            <person name="Bonasio R."/>
            <person name="Zhang G."/>
            <person name="Ye C."/>
            <person name="Mutti N.S."/>
            <person name="Fang X."/>
            <person name="Qin N."/>
            <person name="Donahue G."/>
            <person name="Yang P."/>
            <person name="Li Q."/>
            <person name="Li C."/>
            <person name="Zhang P."/>
            <person name="Huang Z."/>
            <person name="Berger S.L."/>
            <person name="Reinberg D."/>
            <person name="Wang J."/>
            <person name="Liebig J."/>
        </authorList>
    </citation>
    <scope>NUCLEOTIDE SEQUENCE [LARGE SCALE GENOMIC DNA]</scope>
    <source>
        <strain evidence="3">C129</strain>
    </source>
</reference>
<dbReference type="Pfam" id="PF05699">
    <property type="entry name" value="Dimer_Tnp_hAT"/>
    <property type="match status" value="1"/>
</dbReference>
<accession>E2A289</accession>
<evidence type="ECO:0000313" key="2">
    <source>
        <dbReference type="EMBL" id="EFN72446.1"/>
    </source>
</evidence>
<dbReference type="OMA" id="SIMIQNC"/>